<dbReference type="RefSeq" id="WP_129003829.1">
    <property type="nucleotide sequence ID" value="NZ_SDHZ01000002.1"/>
</dbReference>
<reference evidence="2 3" key="1">
    <citation type="submission" date="2019-01" db="EMBL/GenBank/DDBJ databases">
        <title>Filimonas sp. strain TTM-71.</title>
        <authorList>
            <person name="Chen W.-M."/>
        </authorList>
    </citation>
    <scope>NUCLEOTIDE SEQUENCE [LARGE SCALE GENOMIC DNA]</scope>
    <source>
        <strain evidence="2 3">TTM-71</strain>
    </source>
</reference>
<organism evidence="2 3">
    <name type="scientific">Filimonas effusa</name>
    <dbReference type="NCBI Taxonomy" id="2508721"/>
    <lineage>
        <taxon>Bacteria</taxon>
        <taxon>Pseudomonadati</taxon>
        <taxon>Bacteroidota</taxon>
        <taxon>Chitinophagia</taxon>
        <taxon>Chitinophagales</taxon>
        <taxon>Chitinophagaceae</taxon>
        <taxon>Filimonas</taxon>
    </lineage>
</organism>
<dbReference type="EMBL" id="SDHZ01000002">
    <property type="protein sequence ID" value="RXK82975.1"/>
    <property type="molecule type" value="Genomic_DNA"/>
</dbReference>
<evidence type="ECO:0000313" key="2">
    <source>
        <dbReference type="EMBL" id="RXK82975.1"/>
    </source>
</evidence>
<feature type="signal peptide" evidence="1">
    <location>
        <begin position="1"/>
        <end position="19"/>
    </location>
</feature>
<comment type="caution">
    <text evidence="2">The sequence shown here is derived from an EMBL/GenBank/DDBJ whole genome shotgun (WGS) entry which is preliminary data.</text>
</comment>
<dbReference type="AlphaFoldDB" id="A0A4Q1D3L3"/>
<evidence type="ECO:0000256" key="1">
    <source>
        <dbReference type="SAM" id="SignalP"/>
    </source>
</evidence>
<protein>
    <submittedName>
        <fullName evidence="2">DUF1573 domain-containing protein</fullName>
    </submittedName>
</protein>
<gene>
    <name evidence="2" type="ORF">ESB13_12675</name>
</gene>
<dbReference type="Pfam" id="PF07610">
    <property type="entry name" value="DUF1573"/>
    <property type="match status" value="1"/>
</dbReference>
<proteinExistence type="predicted"/>
<keyword evidence="1" id="KW-0732">Signal</keyword>
<name>A0A4Q1D3L3_9BACT</name>
<evidence type="ECO:0000313" key="3">
    <source>
        <dbReference type="Proteomes" id="UP000290545"/>
    </source>
</evidence>
<dbReference type="OrthoDB" id="826619at2"/>
<dbReference type="InterPro" id="IPR011467">
    <property type="entry name" value="DUF1573"/>
</dbReference>
<feature type="chain" id="PRO_5020665946" evidence="1">
    <location>
        <begin position="20"/>
        <end position="140"/>
    </location>
</feature>
<dbReference type="Proteomes" id="UP000290545">
    <property type="component" value="Unassembled WGS sequence"/>
</dbReference>
<accession>A0A4Q1D3L3</accession>
<keyword evidence="3" id="KW-1185">Reference proteome</keyword>
<dbReference type="InterPro" id="IPR013783">
    <property type="entry name" value="Ig-like_fold"/>
</dbReference>
<dbReference type="PANTHER" id="PTHR37833">
    <property type="entry name" value="LIPOPROTEIN-RELATED"/>
    <property type="match status" value="1"/>
</dbReference>
<sequence length="140" mass="15273">MKKIACCLALLIAFGSLHAQTNTGTAPVQDIEKVISFSETDHDLGKIPYGKPVEFDLELKNISKDSVKIDNVQAGCGCTTPKWQAGPYAPGQKFKITLGFNGYTEGHFVKSVTVYFSNGLTKQLLFHGDTYKDQPAAKTK</sequence>
<dbReference type="Gene3D" id="2.60.40.10">
    <property type="entry name" value="Immunoglobulins"/>
    <property type="match status" value="1"/>
</dbReference>
<dbReference type="PANTHER" id="PTHR37833:SF1">
    <property type="entry name" value="SIGNAL PEPTIDE PROTEIN"/>
    <property type="match status" value="1"/>
</dbReference>